<dbReference type="PANTHER" id="PTHR24171">
    <property type="entry name" value="ANKYRIN REPEAT DOMAIN-CONTAINING PROTEIN 39-RELATED"/>
    <property type="match status" value="1"/>
</dbReference>
<protein>
    <submittedName>
        <fullName evidence="4">Uncharacterized protein</fullName>
    </submittedName>
</protein>
<keyword evidence="5" id="KW-1185">Reference proteome</keyword>
<dbReference type="PANTHER" id="PTHR24171:SF9">
    <property type="entry name" value="ANKYRIN REPEAT DOMAIN-CONTAINING PROTEIN 39"/>
    <property type="match status" value="1"/>
</dbReference>
<keyword evidence="2 3" id="KW-0040">ANK repeat</keyword>
<dbReference type="GO" id="GO:0031436">
    <property type="term" value="C:BRCA1-BARD1 complex"/>
    <property type="evidence" value="ECO:0007669"/>
    <property type="project" value="TreeGrafter"/>
</dbReference>
<name>A0A5N4AJ55_PHOPY</name>
<dbReference type="GO" id="GO:0070531">
    <property type="term" value="C:BRCA1-A complex"/>
    <property type="evidence" value="ECO:0007669"/>
    <property type="project" value="TreeGrafter"/>
</dbReference>
<dbReference type="SMART" id="SM00248">
    <property type="entry name" value="ANK"/>
    <property type="match status" value="4"/>
</dbReference>
<feature type="repeat" description="ANK" evidence="3">
    <location>
        <begin position="169"/>
        <end position="201"/>
    </location>
</feature>
<keyword evidence="1" id="KW-0677">Repeat</keyword>
<dbReference type="Gene3D" id="1.25.40.20">
    <property type="entry name" value="Ankyrin repeat-containing domain"/>
    <property type="match status" value="2"/>
</dbReference>
<evidence type="ECO:0000256" key="1">
    <source>
        <dbReference type="ARBA" id="ARBA00022737"/>
    </source>
</evidence>
<evidence type="ECO:0000256" key="2">
    <source>
        <dbReference type="ARBA" id="ARBA00023043"/>
    </source>
</evidence>
<sequence length="255" mass="28228">MSLFTPDPSFVYIAVKASLHAKATAVFGLNKQEEIALSKRFDNHSQEIINGVLLKGAPIQIVNALAELGYRFKMSNCEHSCDNAKHTCVRHSSLSQTLDELDFERGVWPAAQFGDLKKVQKLINNGVDVDLRDSAGYTSLHYAARNGHLDVCKFLIQSKADINAVTRSGRVTALHRACTAGQLDVVNFLIECKANIAIRDSDGKTVLHRAAQANHLEISKILTSAYPELKLIKDNKGKLPEDYIINEAIRELFNV</sequence>
<gene>
    <name evidence="4" type="ORF">PPYR_08345</name>
</gene>
<dbReference type="PROSITE" id="PS50297">
    <property type="entry name" value="ANK_REP_REGION"/>
    <property type="match status" value="2"/>
</dbReference>
<dbReference type="Proteomes" id="UP000327044">
    <property type="component" value="Unassembled WGS sequence"/>
</dbReference>
<comment type="caution">
    <text evidence="4">The sequence shown here is derived from an EMBL/GenBank/DDBJ whole genome shotgun (WGS) entry which is preliminary data.</text>
</comment>
<dbReference type="SUPFAM" id="SSF48403">
    <property type="entry name" value="Ankyrin repeat"/>
    <property type="match status" value="1"/>
</dbReference>
<proteinExistence type="predicted"/>
<feature type="repeat" description="ANK" evidence="3">
    <location>
        <begin position="202"/>
        <end position="234"/>
    </location>
</feature>
<evidence type="ECO:0000256" key="3">
    <source>
        <dbReference type="PROSITE-ProRule" id="PRU00023"/>
    </source>
</evidence>
<evidence type="ECO:0000313" key="5">
    <source>
        <dbReference type="Proteomes" id="UP000327044"/>
    </source>
</evidence>
<dbReference type="Pfam" id="PF00023">
    <property type="entry name" value="Ank"/>
    <property type="match status" value="1"/>
</dbReference>
<dbReference type="GO" id="GO:0085020">
    <property type="term" value="P:protein K6-linked ubiquitination"/>
    <property type="evidence" value="ECO:0007669"/>
    <property type="project" value="TreeGrafter"/>
</dbReference>
<dbReference type="PRINTS" id="PR01415">
    <property type="entry name" value="ANKYRIN"/>
</dbReference>
<reference evidence="4 5" key="1">
    <citation type="journal article" date="2018" name="Elife">
        <title>Firefly genomes illuminate parallel origins of bioluminescence in beetles.</title>
        <authorList>
            <person name="Fallon T.R."/>
            <person name="Lower S.E."/>
            <person name="Chang C.H."/>
            <person name="Bessho-Uehara M."/>
            <person name="Martin G.J."/>
            <person name="Bewick A.J."/>
            <person name="Behringer M."/>
            <person name="Debat H.J."/>
            <person name="Wong I."/>
            <person name="Day J.C."/>
            <person name="Suvorov A."/>
            <person name="Silva C.J."/>
            <person name="Stanger-Hall K.F."/>
            <person name="Hall D.W."/>
            <person name="Schmitz R.J."/>
            <person name="Nelson D.R."/>
            <person name="Lewis S.M."/>
            <person name="Shigenobu S."/>
            <person name="Bybee S.M."/>
            <person name="Larracuente A.M."/>
            <person name="Oba Y."/>
            <person name="Weng J.K."/>
        </authorList>
    </citation>
    <scope>NUCLEOTIDE SEQUENCE [LARGE SCALE GENOMIC DNA]</scope>
    <source>
        <strain evidence="4">1611_PpyrPB1</strain>
        <tissue evidence="4">Whole body</tissue>
    </source>
</reference>
<feature type="repeat" description="ANK" evidence="3">
    <location>
        <begin position="135"/>
        <end position="167"/>
    </location>
</feature>
<accession>A0A5N4AJ55</accession>
<dbReference type="GO" id="GO:0004842">
    <property type="term" value="F:ubiquitin-protein transferase activity"/>
    <property type="evidence" value="ECO:0007669"/>
    <property type="project" value="TreeGrafter"/>
</dbReference>
<evidence type="ECO:0000313" key="4">
    <source>
        <dbReference type="EMBL" id="KAB0797351.1"/>
    </source>
</evidence>
<dbReference type="InterPro" id="IPR002110">
    <property type="entry name" value="Ankyrin_rpt"/>
</dbReference>
<dbReference type="InterPro" id="IPR036770">
    <property type="entry name" value="Ankyrin_rpt-contain_sf"/>
</dbReference>
<dbReference type="PROSITE" id="PS50088">
    <property type="entry name" value="ANK_REPEAT"/>
    <property type="match status" value="3"/>
</dbReference>
<dbReference type="InParanoid" id="A0A5N4AJ55"/>
<dbReference type="EMBL" id="VVIM01000006">
    <property type="protein sequence ID" value="KAB0797351.1"/>
    <property type="molecule type" value="Genomic_DNA"/>
</dbReference>
<dbReference type="AlphaFoldDB" id="A0A5N4AJ55"/>
<organism evidence="4 5">
    <name type="scientific">Photinus pyralis</name>
    <name type="common">Common eastern firefly</name>
    <name type="synonym">Lampyris pyralis</name>
    <dbReference type="NCBI Taxonomy" id="7054"/>
    <lineage>
        <taxon>Eukaryota</taxon>
        <taxon>Metazoa</taxon>
        <taxon>Ecdysozoa</taxon>
        <taxon>Arthropoda</taxon>
        <taxon>Hexapoda</taxon>
        <taxon>Insecta</taxon>
        <taxon>Pterygota</taxon>
        <taxon>Neoptera</taxon>
        <taxon>Endopterygota</taxon>
        <taxon>Coleoptera</taxon>
        <taxon>Polyphaga</taxon>
        <taxon>Elateriformia</taxon>
        <taxon>Elateroidea</taxon>
        <taxon>Lampyridae</taxon>
        <taxon>Lampyrinae</taxon>
        <taxon>Photinus</taxon>
    </lineage>
</organism>
<dbReference type="Pfam" id="PF12796">
    <property type="entry name" value="Ank_2"/>
    <property type="match status" value="1"/>
</dbReference>